<dbReference type="OrthoDB" id="598035at2"/>
<dbReference type="Pfam" id="PF12732">
    <property type="entry name" value="YtxH"/>
    <property type="match status" value="1"/>
</dbReference>
<keyword evidence="1" id="KW-0472">Membrane</keyword>
<evidence type="ECO:0000313" key="2">
    <source>
        <dbReference type="EMBL" id="PKQ68282.1"/>
    </source>
</evidence>
<accession>A0A2N3ID63</accession>
<dbReference type="EMBL" id="NKXO01000026">
    <property type="protein sequence ID" value="PKQ68282.1"/>
    <property type="molecule type" value="Genomic_DNA"/>
</dbReference>
<protein>
    <submittedName>
        <fullName evidence="2">YtxH-like protein</fullName>
    </submittedName>
</protein>
<proteinExistence type="predicted"/>
<sequence>MSNGQKIFVSFIVGAAAGVVAGLLLAPKSGKETRQKIAKKASEIKDALETRLKSFKKEETY</sequence>
<keyword evidence="1" id="KW-1133">Transmembrane helix</keyword>
<dbReference type="PANTHER" id="PTHR35792:SF1">
    <property type="entry name" value="SLL0268 PROTEIN"/>
    <property type="match status" value="1"/>
</dbReference>
<keyword evidence="1" id="KW-0812">Transmembrane</keyword>
<reference evidence="2 3" key="1">
    <citation type="submission" date="2017-06" db="EMBL/GenBank/DDBJ databases">
        <title>Raineya orbicola gen. nov., sp. nov. a slightly thermophilic bacterium of the phylum Bacteroidetes and the description of Raineyaceae fam. nov.</title>
        <authorList>
            <person name="Albuquerque L."/>
            <person name="Polonia A.R.M."/>
            <person name="Barroso C."/>
            <person name="Froufe H.J.C."/>
            <person name="Lage O."/>
            <person name="Lobo-Da-Cunha A."/>
            <person name="Egas C."/>
            <person name="Da Costa M.S."/>
        </authorList>
    </citation>
    <scope>NUCLEOTIDE SEQUENCE [LARGE SCALE GENOMIC DNA]</scope>
    <source>
        <strain evidence="2 3">SPSPC-11</strain>
    </source>
</reference>
<evidence type="ECO:0000256" key="1">
    <source>
        <dbReference type="SAM" id="Phobius"/>
    </source>
</evidence>
<feature type="transmembrane region" description="Helical" evidence="1">
    <location>
        <begin position="6"/>
        <end position="26"/>
    </location>
</feature>
<keyword evidence="3" id="KW-1185">Reference proteome</keyword>
<dbReference type="RefSeq" id="WP_101359020.1">
    <property type="nucleotide sequence ID" value="NZ_NKXO01000026.1"/>
</dbReference>
<dbReference type="InterPro" id="IPR052928">
    <property type="entry name" value="Desiccation-related_membrane"/>
</dbReference>
<gene>
    <name evidence="2" type="ORF">Rain11_1750</name>
</gene>
<organism evidence="2 3">
    <name type="scientific">Raineya orbicola</name>
    <dbReference type="NCBI Taxonomy" id="2016530"/>
    <lineage>
        <taxon>Bacteria</taxon>
        <taxon>Pseudomonadati</taxon>
        <taxon>Bacteroidota</taxon>
        <taxon>Cytophagia</taxon>
        <taxon>Cytophagales</taxon>
        <taxon>Raineyaceae</taxon>
        <taxon>Raineya</taxon>
    </lineage>
</organism>
<comment type="caution">
    <text evidence="2">The sequence shown here is derived from an EMBL/GenBank/DDBJ whole genome shotgun (WGS) entry which is preliminary data.</text>
</comment>
<evidence type="ECO:0000313" key="3">
    <source>
        <dbReference type="Proteomes" id="UP000233387"/>
    </source>
</evidence>
<dbReference type="Proteomes" id="UP000233387">
    <property type="component" value="Unassembled WGS sequence"/>
</dbReference>
<name>A0A2N3ID63_9BACT</name>
<dbReference type="PANTHER" id="PTHR35792">
    <property type="entry name" value="GENERAL STRESS PROTEIN"/>
    <property type="match status" value="1"/>
</dbReference>
<dbReference type="AlphaFoldDB" id="A0A2N3ID63"/>
<dbReference type="InterPro" id="IPR024623">
    <property type="entry name" value="YtxH"/>
</dbReference>